<dbReference type="Gene3D" id="3.40.50.150">
    <property type="entry name" value="Vaccinia Virus protein VP39"/>
    <property type="match status" value="1"/>
</dbReference>
<dbReference type="EMBL" id="JACCFP010000001">
    <property type="protein sequence ID" value="NYJ02885.1"/>
    <property type="molecule type" value="Genomic_DNA"/>
</dbReference>
<dbReference type="Pfam" id="PF02353">
    <property type="entry name" value="CMAS"/>
    <property type="match status" value="1"/>
</dbReference>
<organism evidence="1 2">
    <name type="scientific">Nocardioides thalensis</name>
    <dbReference type="NCBI Taxonomy" id="1914755"/>
    <lineage>
        <taxon>Bacteria</taxon>
        <taxon>Bacillati</taxon>
        <taxon>Actinomycetota</taxon>
        <taxon>Actinomycetes</taxon>
        <taxon>Propionibacteriales</taxon>
        <taxon>Nocardioidaceae</taxon>
        <taxon>Nocardioides</taxon>
    </lineage>
</organism>
<dbReference type="GO" id="GO:0008168">
    <property type="term" value="F:methyltransferase activity"/>
    <property type="evidence" value="ECO:0007669"/>
    <property type="project" value="UniProtKB-KW"/>
</dbReference>
<proteinExistence type="predicted"/>
<gene>
    <name evidence="1" type="ORF">HNR19_003583</name>
</gene>
<name>A0A853C547_9ACTN</name>
<dbReference type="AlphaFoldDB" id="A0A853C547"/>
<dbReference type="PANTHER" id="PTHR44068:SF11">
    <property type="entry name" value="GERANYL DIPHOSPHATE 2-C-METHYLTRANSFERASE"/>
    <property type="match status" value="1"/>
</dbReference>
<dbReference type="Proteomes" id="UP000530424">
    <property type="component" value="Unassembled WGS sequence"/>
</dbReference>
<reference evidence="1 2" key="1">
    <citation type="submission" date="2020-07" db="EMBL/GenBank/DDBJ databases">
        <title>Sequencing the genomes of 1000 actinobacteria strains.</title>
        <authorList>
            <person name="Klenk H.-P."/>
        </authorList>
    </citation>
    <scope>NUCLEOTIDE SEQUENCE [LARGE SCALE GENOMIC DNA]</scope>
    <source>
        <strain evidence="1 2">DSM 103833</strain>
    </source>
</reference>
<keyword evidence="1" id="KW-0489">Methyltransferase</keyword>
<dbReference type="GO" id="GO:0032259">
    <property type="term" value="P:methylation"/>
    <property type="evidence" value="ECO:0007669"/>
    <property type="project" value="UniProtKB-KW"/>
</dbReference>
<evidence type="ECO:0000313" key="2">
    <source>
        <dbReference type="Proteomes" id="UP000530424"/>
    </source>
</evidence>
<dbReference type="InterPro" id="IPR050447">
    <property type="entry name" value="Erg6_SMT_methyltransf"/>
</dbReference>
<comment type="caution">
    <text evidence="1">The sequence shown here is derived from an EMBL/GenBank/DDBJ whole genome shotgun (WGS) entry which is preliminary data.</text>
</comment>
<sequence>MTSNDVSHQPAAHYDRVHEAWRLIMGSEFHYGVFATPETPLGEATAALTALMVDGAQPRAGDRLLDVGCGTGHQSCALVDEYGVRALGITTSEEGVAAATALAAERGLADARFEVRDGTANGLPDASFDVVWVLESSHLMRDRAALLSECARVLAPGGRMVLCDIIRKREIPFREVRDRKVELATLRRAFGDAHMQPLASYTAALEELGLTVTGSRDITEPTLPTFAAWRANCAAHRAELVELIGAEAVDDYVRACDILEGFWRDGTLGYGMLSAAKASAPTPT</sequence>
<dbReference type="PANTHER" id="PTHR44068">
    <property type="entry name" value="ZGC:194242"/>
    <property type="match status" value="1"/>
</dbReference>
<evidence type="ECO:0000313" key="1">
    <source>
        <dbReference type="EMBL" id="NYJ02885.1"/>
    </source>
</evidence>
<dbReference type="SUPFAM" id="SSF53335">
    <property type="entry name" value="S-adenosyl-L-methionine-dependent methyltransferases"/>
    <property type="match status" value="1"/>
</dbReference>
<dbReference type="RefSeq" id="WP_179669194.1">
    <property type="nucleotide sequence ID" value="NZ_JACCFP010000001.1"/>
</dbReference>
<dbReference type="CDD" id="cd02440">
    <property type="entry name" value="AdoMet_MTases"/>
    <property type="match status" value="1"/>
</dbReference>
<protein>
    <submittedName>
        <fullName evidence="1">27-O-demethylrifamycin SV methyltransferase</fullName>
        <ecNumber evidence="1">2.1.1.-</ecNumber>
    </submittedName>
</protein>
<keyword evidence="1" id="KW-0808">Transferase</keyword>
<keyword evidence="2" id="KW-1185">Reference proteome</keyword>
<dbReference type="EC" id="2.1.1.-" evidence="1"/>
<dbReference type="InterPro" id="IPR029063">
    <property type="entry name" value="SAM-dependent_MTases_sf"/>
</dbReference>
<accession>A0A853C547</accession>